<name>A0ABX2Q4T9_9BACT</name>
<keyword evidence="1" id="KW-1133">Transmembrane helix</keyword>
<protein>
    <recommendedName>
        <fullName evidence="4">DUF4126 family protein</fullName>
    </recommendedName>
</protein>
<gene>
    <name evidence="2" type="ORF">HW556_13855</name>
</gene>
<accession>A0ABX2Q4T9</accession>
<organism evidence="2 3">
    <name type="scientific">Hymenobacter terrestris</name>
    <dbReference type="NCBI Taxonomy" id="2748310"/>
    <lineage>
        <taxon>Bacteria</taxon>
        <taxon>Pseudomonadati</taxon>
        <taxon>Bacteroidota</taxon>
        <taxon>Cytophagia</taxon>
        <taxon>Cytophagales</taxon>
        <taxon>Hymenobacteraceae</taxon>
        <taxon>Hymenobacter</taxon>
    </lineage>
</organism>
<comment type="caution">
    <text evidence="2">The sequence shown here is derived from an EMBL/GenBank/DDBJ whole genome shotgun (WGS) entry which is preliminary data.</text>
</comment>
<dbReference type="EMBL" id="JABKAV010000049">
    <property type="protein sequence ID" value="NVO85969.1"/>
    <property type="molecule type" value="Genomic_DNA"/>
</dbReference>
<dbReference type="RefSeq" id="WP_176900687.1">
    <property type="nucleotide sequence ID" value="NZ_JABKAV010000049.1"/>
</dbReference>
<keyword evidence="1" id="KW-0812">Transmembrane</keyword>
<dbReference type="Proteomes" id="UP000626554">
    <property type="component" value="Unassembled WGS sequence"/>
</dbReference>
<keyword evidence="1" id="KW-0472">Membrane</keyword>
<proteinExistence type="predicted"/>
<sequence length="169" mass="17767">MTKYHWQTVGMGALAGFRSMTAPALLSSNLLTYHPQALAGSPLRYMQKTWVAGGFKLLSVGETIGDKLSNAPDRIAAGGLLGRAASGALVGATIFRINHDKTLNGAVLGMLAAVSGSYLSYFLRKRMTRESGLPGGIVGSFEDLLALGFGLALTKGTDVGKPQPRAWNL</sequence>
<evidence type="ECO:0000313" key="3">
    <source>
        <dbReference type="Proteomes" id="UP000626554"/>
    </source>
</evidence>
<evidence type="ECO:0000313" key="2">
    <source>
        <dbReference type="EMBL" id="NVO85969.1"/>
    </source>
</evidence>
<reference evidence="2 3" key="1">
    <citation type="submission" date="2020-05" db="EMBL/GenBank/DDBJ databases">
        <title>Hymenobacter terrestris sp. nov. and Hymenobacter lapidiphilus sp. nov., isolated from regoliths in Antarctica.</title>
        <authorList>
            <person name="Sedlacek I."/>
            <person name="Pantucek R."/>
            <person name="Zeman M."/>
            <person name="Holochova P."/>
            <person name="Kralova S."/>
            <person name="Stankova E."/>
            <person name="Sedo O."/>
            <person name="Micenkova L."/>
            <person name="Svec P."/>
            <person name="Gupta V."/>
            <person name="Sood U."/>
            <person name="Korpole U.S."/>
            <person name="Lal R."/>
        </authorList>
    </citation>
    <scope>NUCLEOTIDE SEQUENCE [LARGE SCALE GENOMIC DNA]</scope>
    <source>
        <strain evidence="2 3">P5252</strain>
    </source>
</reference>
<evidence type="ECO:0000256" key="1">
    <source>
        <dbReference type="SAM" id="Phobius"/>
    </source>
</evidence>
<feature type="transmembrane region" description="Helical" evidence="1">
    <location>
        <begin position="103"/>
        <end position="123"/>
    </location>
</feature>
<keyword evidence="3" id="KW-1185">Reference proteome</keyword>
<feature type="transmembrane region" description="Helical" evidence="1">
    <location>
        <begin position="75"/>
        <end position="97"/>
    </location>
</feature>
<evidence type="ECO:0008006" key="4">
    <source>
        <dbReference type="Google" id="ProtNLM"/>
    </source>
</evidence>